<dbReference type="Gene3D" id="3.90.1150.10">
    <property type="entry name" value="Aspartate Aminotransferase, domain 1"/>
    <property type="match status" value="1"/>
</dbReference>
<gene>
    <name evidence="5" type="ORF">UFOPK1726_00770</name>
</gene>
<organism evidence="5">
    <name type="scientific">freshwater metagenome</name>
    <dbReference type="NCBI Taxonomy" id="449393"/>
    <lineage>
        <taxon>unclassified sequences</taxon>
        <taxon>metagenomes</taxon>
        <taxon>ecological metagenomes</taxon>
    </lineage>
</organism>
<name>A0A6J6EWF0_9ZZZZ</name>
<proteinExistence type="predicted"/>
<dbReference type="InterPro" id="IPR015421">
    <property type="entry name" value="PyrdxlP-dep_Trfase_major"/>
</dbReference>
<dbReference type="GO" id="GO:0042802">
    <property type="term" value="F:identical protein binding"/>
    <property type="evidence" value="ECO:0007669"/>
    <property type="project" value="TreeGrafter"/>
</dbReference>
<accession>A0A6J6EWF0</accession>
<dbReference type="AlphaFoldDB" id="A0A6J6EWF0"/>
<dbReference type="PANTHER" id="PTHR11986">
    <property type="entry name" value="AMINOTRANSFERASE CLASS III"/>
    <property type="match status" value="1"/>
</dbReference>
<comment type="cofactor">
    <cofactor evidence="1">
        <name>pyridoxal 5'-phosphate</name>
        <dbReference type="ChEBI" id="CHEBI:597326"/>
    </cofactor>
</comment>
<sequence>MLSLEGGFHGRTIGALSITGQIEKREPFQPLLQKIDFTEPNNIRKLKSISRKTGGIWLEIIQGEGGVLPLTDDYLSSVSKRASELKALLVVDEVQTGIGRTGNWFAFQDTELKPDLVPMAKGLGGGLPIGALAISKDYKSAIRPGGHGTTYGGNPIAAAASLAVLQTIESQNLLENVNVMSDLLRMELSTLPGLSEVRGKGLLLGLVFDRPIAKDIESAALHLGLLINAVRSNVIRLAPPLNISKSETLEAVQILQSAVKQVE</sequence>
<evidence type="ECO:0000313" key="5">
    <source>
        <dbReference type="EMBL" id="CAB4579033.1"/>
    </source>
</evidence>
<dbReference type="InterPro" id="IPR015422">
    <property type="entry name" value="PyrdxlP-dep_Trfase_small"/>
</dbReference>
<protein>
    <submittedName>
        <fullName evidence="5">Unannotated protein</fullName>
    </submittedName>
</protein>
<evidence type="ECO:0000256" key="3">
    <source>
        <dbReference type="ARBA" id="ARBA00022679"/>
    </source>
</evidence>
<keyword evidence="4" id="KW-0663">Pyridoxal phosphate</keyword>
<dbReference type="InterPro" id="IPR049704">
    <property type="entry name" value="Aminotrans_3_PPA_site"/>
</dbReference>
<dbReference type="PROSITE" id="PS00600">
    <property type="entry name" value="AA_TRANSFER_CLASS_3"/>
    <property type="match status" value="1"/>
</dbReference>
<keyword evidence="2" id="KW-0032">Aminotransferase</keyword>
<dbReference type="InterPro" id="IPR050103">
    <property type="entry name" value="Class-III_PLP-dep_AT"/>
</dbReference>
<dbReference type="InterPro" id="IPR005814">
    <property type="entry name" value="Aminotrans_3"/>
</dbReference>
<dbReference type="FunFam" id="3.40.640.10:FF:000004">
    <property type="entry name" value="Acetylornithine aminotransferase"/>
    <property type="match status" value="1"/>
</dbReference>
<dbReference type="Pfam" id="PF00202">
    <property type="entry name" value="Aminotran_3"/>
    <property type="match status" value="1"/>
</dbReference>
<keyword evidence="3" id="KW-0808">Transferase</keyword>
<evidence type="ECO:0000256" key="1">
    <source>
        <dbReference type="ARBA" id="ARBA00001933"/>
    </source>
</evidence>
<reference evidence="5" key="1">
    <citation type="submission" date="2020-05" db="EMBL/GenBank/DDBJ databases">
        <authorList>
            <person name="Chiriac C."/>
            <person name="Salcher M."/>
            <person name="Ghai R."/>
            <person name="Kavagutti S V."/>
        </authorList>
    </citation>
    <scope>NUCLEOTIDE SEQUENCE</scope>
</reference>
<dbReference type="Gene3D" id="3.40.640.10">
    <property type="entry name" value="Type I PLP-dependent aspartate aminotransferase-like (Major domain)"/>
    <property type="match status" value="1"/>
</dbReference>
<dbReference type="GO" id="GO:0008483">
    <property type="term" value="F:transaminase activity"/>
    <property type="evidence" value="ECO:0007669"/>
    <property type="project" value="UniProtKB-KW"/>
</dbReference>
<dbReference type="PANTHER" id="PTHR11986:SF79">
    <property type="entry name" value="ACETYLORNITHINE AMINOTRANSFERASE, MITOCHONDRIAL"/>
    <property type="match status" value="1"/>
</dbReference>
<evidence type="ECO:0000256" key="4">
    <source>
        <dbReference type="ARBA" id="ARBA00022898"/>
    </source>
</evidence>
<dbReference type="EMBL" id="CAEZTT010000085">
    <property type="protein sequence ID" value="CAB4579033.1"/>
    <property type="molecule type" value="Genomic_DNA"/>
</dbReference>
<dbReference type="SUPFAM" id="SSF53383">
    <property type="entry name" value="PLP-dependent transferases"/>
    <property type="match status" value="1"/>
</dbReference>
<dbReference type="GO" id="GO:0030170">
    <property type="term" value="F:pyridoxal phosphate binding"/>
    <property type="evidence" value="ECO:0007669"/>
    <property type="project" value="InterPro"/>
</dbReference>
<dbReference type="InterPro" id="IPR015424">
    <property type="entry name" value="PyrdxlP-dep_Trfase"/>
</dbReference>
<evidence type="ECO:0000256" key="2">
    <source>
        <dbReference type="ARBA" id="ARBA00022576"/>
    </source>
</evidence>